<comment type="caution">
    <text evidence="2">The sequence shown here is derived from an EMBL/GenBank/DDBJ whole genome shotgun (WGS) entry which is preliminary data.</text>
</comment>
<accession>A0A0F9KNT7</accession>
<feature type="non-terminal residue" evidence="2">
    <location>
        <position position="1"/>
    </location>
</feature>
<proteinExistence type="predicted"/>
<evidence type="ECO:0000256" key="1">
    <source>
        <dbReference type="SAM" id="MobiDB-lite"/>
    </source>
</evidence>
<name>A0A0F9KNT7_9ZZZZ</name>
<dbReference type="AlphaFoldDB" id="A0A0F9KNT7"/>
<dbReference type="EMBL" id="LAZR01007683">
    <property type="protein sequence ID" value="KKM83633.1"/>
    <property type="molecule type" value="Genomic_DNA"/>
</dbReference>
<sequence length="133" mass="14794">LRGRGPCAGDYQLCETTTPRHRSRSGDHGRRLLPHGVGPLRSRFTRGQARRGQPAADHEVEKFRQKIEKDYEAYPTGTGGSFGEILCHEIHEEGLTFKWLAEKWGISVTFLGELIADHCIKLEPIPGQSEGGS</sequence>
<evidence type="ECO:0000313" key="2">
    <source>
        <dbReference type="EMBL" id="KKM83633.1"/>
    </source>
</evidence>
<organism evidence="2">
    <name type="scientific">marine sediment metagenome</name>
    <dbReference type="NCBI Taxonomy" id="412755"/>
    <lineage>
        <taxon>unclassified sequences</taxon>
        <taxon>metagenomes</taxon>
        <taxon>ecological metagenomes</taxon>
    </lineage>
</organism>
<protein>
    <submittedName>
        <fullName evidence="2">Uncharacterized protein</fullName>
    </submittedName>
</protein>
<feature type="region of interest" description="Disordered" evidence="1">
    <location>
        <begin position="17"/>
        <end position="60"/>
    </location>
</feature>
<reference evidence="2" key="1">
    <citation type="journal article" date="2015" name="Nature">
        <title>Complex archaea that bridge the gap between prokaryotes and eukaryotes.</title>
        <authorList>
            <person name="Spang A."/>
            <person name="Saw J.H."/>
            <person name="Jorgensen S.L."/>
            <person name="Zaremba-Niedzwiedzka K."/>
            <person name="Martijn J."/>
            <person name="Lind A.E."/>
            <person name="van Eijk R."/>
            <person name="Schleper C."/>
            <person name="Guy L."/>
            <person name="Ettema T.J."/>
        </authorList>
    </citation>
    <scope>NUCLEOTIDE SEQUENCE</scope>
</reference>
<gene>
    <name evidence="2" type="ORF">LCGC14_1307320</name>
</gene>